<accession>A0AAD8N820</accession>
<reference evidence="6" key="2">
    <citation type="submission" date="2023-05" db="EMBL/GenBank/DDBJ databases">
        <authorList>
            <person name="Schelkunov M.I."/>
        </authorList>
    </citation>
    <scope>NUCLEOTIDE SEQUENCE</scope>
    <source>
        <strain evidence="6">Hsosn_3</strain>
        <tissue evidence="6">Leaf</tissue>
    </source>
</reference>
<dbReference type="GO" id="GO:0009706">
    <property type="term" value="C:chloroplast inner membrane"/>
    <property type="evidence" value="ECO:0007669"/>
    <property type="project" value="TreeGrafter"/>
</dbReference>
<reference evidence="6" key="1">
    <citation type="submission" date="2023-02" db="EMBL/GenBank/DDBJ databases">
        <title>Genome of toxic invasive species Heracleum sosnowskyi carries increased number of genes despite the absence of recent whole-genome duplications.</title>
        <authorList>
            <person name="Schelkunov M."/>
            <person name="Shtratnikova V."/>
            <person name="Makarenko M."/>
            <person name="Klepikova A."/>
            <person name="Omelchenko D."/>
            <person name="Novikova G."/>
            <person name="Obukhova E."/>
            <person name="Bogdanov V."/>
            <person name="Penin A."/>
            <person name="Logacheva M."/>
        </authorList>
    </citation>
    <scope>NUCLEOTIDE SEQUENCE</scope>
    <source>
        <strain evidence="6">Hsosn_3</strain>
        <tissue evidence="6">Leaf</tissue>
    </source>
</reference>
<dbReference type="Pfam" id="PF00536">
    <property type="entry name" value="SAM_1"/>
    <property type="match status" value="1"/>
</dbReference>
<dbReference type="CDD" id="cd09487">
    <property type="entry name" value="SAM_superfamily"/>
    <property type="match status" value="1"/>
</dbReference>
<dbReference type="InterPro" id="IPR013761">
    <property type="entry name" value="SAM/pointed_sf"/>
</dbReference>
<comment type="caution">
    <text evidence="6">The sequence shown here is derived from an EMBL/GenBank/DDBJ whole genome shotgun (WGS) entry which is preliminary data.</text>
</comment>
<evidence type="ECO:0000313" key="7">
    <source>
        <dbReference type="Proteomes" id="UP001237642"/>
    </source>
</evidence>
<dbReference type="AlphaFoldDB" id="A0AAD8N820"/>
<keyword evidence="7" id="KW-1185">Reference proteome</keyword>
<dbReference type="PANTHER" id="PTHR14110:SF6">
    <property type="entry name" value="OS04G0405100 PROTEIN"/>
    <property type="match status" value="1"/>
</dbReference>
<dbReference type="SUPFAM" id="SSF47769">
    <property type="entry name" value="SAM/Pointed domain"/>
    <property type="match status" value="1"/>
</dbReference>
<dbReference type="Pfam" id="PF02466">
    <property type="entry name" value="Tim17"/>
    <property type="match status" value="1"/>
</dbReference>
<comment type="subcellular location">
    <subcellularLocation>
        <location evidence="1">Membrane</location>
        <topology evidence="1">Multi-pass membrane protein</topology>
    </subcellularLocation>
</comment>
<evidence type="ECO:0000256" key="4">
    <source>
        <dbReference type="ARBA" id="ARBA00023136"/>
    </source>
</evidence>
<evidence type="ECO:0000256" key="2">
    <source>
        <dbReference type="ARBA" id="ARBA00022692"/>
    </source>
</evidence>
<sequence>MGETKKAVEEEQTKRICMKSTNGIETPKYSSISLSCTKFKTPSWSWLAIPLEDAVVTVKSAAKGGIFGAVFGYMTLGFPIDIPTEAPFMPYHHPQDFLSPLAWSRNFAILTGVNAGINIIMKRERGKEDLRSRMLAGFGSGAMFSLVSGFGAPCEVGNMVTQGLFWAVIRGGLFKVGEKFSKPPVEDSAEDVIYCKTRSLLSGLGFQNYEKNFKKGLLTDKTLPLLTDRALREVGIPPGPRLLILDRIQRSDTC</sequence>
<dbReference type="GO" id="GO:0045039">
    <property type="term" value="P:protein insertion into mitochondrial inner membrane"/>
    <property type="evidence" value="ECO:0007669"/>
    <property type="project" value="InterPro"/>
</dbReference>
<dbReference type="PANTHER" id="PTHR14110">
    <property type="entry name" value="MITOCHONDRIAL IMPORT INNER MEMBRANE TRANSLOCASE SUBUNIT TIM22"/>
    <property type="match status" value="1"/>
</dbReference>
<feature type="domain" description="SAM" evidence="5">
    <location>
        <begin position="199"/>
        <end position="250"/>
    </location>
</feature>
<dbReference type="GO" id="GO:0008320">
    <property type="term" value="F:protein transmembrane transporter activity"/>
    <property type="evidence" value="ECO:0007669"/>
    <property type="project" value="TreeGrafter"/>
</dbReference>
<evidence type="ECO:0000313" key="6">
    <source>
        <dbReference type="EMBL" id="KAK1399377.1"/>
    </source>
</evidence>
<evidence type="ECO:0000256" key="3">
    <source>
        <dbReference type="ARBA" id="ARBA00022989"/>
    </source>
</evidence>
<dbReference type="Gene3D" id="1.10.150.50">
    <property type="entry name" value="Transcription Factor, Ets-1"/>
    <property type="match status" value="1"/>
</dbReference>
<keyword evidence="3" id="KW-1133">Transmembrane helix</keyword>
<dbReference type="GO" id="GO:0042721">
    <property type="term" value="C:TIM22 mitochondrial import inner membrane insertion complex"/>
    <property type="evidence" value="ECO:0007669"/>
    <property type="project" value="InterPro"/>
</dbReference>
<dbReference type="InterPro" id="IPR039175">
    <property type="entry name" value="TIM22"/>
</dbReference>
<proteinExistence type="predicted"/>
<organism evidence="6 7">
    <name type="scientific">Heracleum sosnowskyi</name>
    <dbReference type="NCBI Taxonomy" id="360622"/>
    <lineage>
        <taxon>Eukaryota</taxon>
        <taxon>Viridiplantae</taxon>
        <taxon>Streptophyta</taxon>
        <taxon>Embryophyta</taxon>
        <taxon>Tracheophyta</taxon>
        <taxon>Spermatophyta</taxon>
        <taxon>Magnoliopsida</taxon>
        <taxon>eudicotyledons</taxon>
        <taxon>Gunneridae</taxon>
        <taxon>Pentapetalae</taxon>
        <taxon>asterids</taxon>
        <taxon>campanulids</taxon>
        <taxon>Apiales</taxon>
        <taxon>Apiaceae</taxon>
        <taxon>Apioideae</taxon>
        <taxon>apioid superclade</taxon>
        <taxon>Tordylieae</taxon>
        <taxon>Tordyliinae</taxon>
        <taxon>Heracleum</taxon>
    </lineage>
</organism>
<evidence type="ECO:0000256" key="1">
    <source>
        <dbReference type="ARBA" id="ARBA00004141"/>
    </source>
</evidence>
<name>A0AAD8N820_9APIA</name>
<gene>
    <name evidence="6" type="ORF">POM88_009240</name>
</gene>
<dbReference type="InterPro" id="IPR001660">
    <property type="entry name" value="SAM"/>
</dbReference>
<protein>
    <submittedName>
        <fullName evidence="6">Mitochondrial import inner membrane translocase subunit TIM22-like</fullName>
    </submittedName>
</protein>
<dbReference type="Proteomes" id="UP001237642">
    <property type="component" value="Unassembled WGS sequence"/>
</dbReference>
<dbReference type="EMBL" id="JAUIZM010000002">
    <property type="protein sequence ID" value="KAK1399377.1"/>
    <property type="molecule type" value="Genomic_DNA"/>
</dbReference>
<keyword evidence="2" id="KW-0812">Transmembrane</keyword>
<dbReference type="GO" id="GO:0045036">
    <property type="term" value="P:protein targeting to chloroplast"/>
    <property type="evidence" value="ECO:0007669"/>
    <property type="project" value="TreeGrafter"/>
</dbReference>
<keyword evidence="4" id="KW-0472">Membrane</keyword>
<evidence type="ECO:0000259" key="5">
    <source>
        <dbReference type="Pfam" id="PF00536"/>
    </source>
</evidence>